<keyword evidence="5" id="KW-1185">Reference proteome</keyword>
<dbReference type="EMBL" id="JAERQM010000001">
    <property type="protein sequence ID" value="MBU8543401.1"/>
    <property type="molecule type" value="Genomic_DNA"/>
</dbReference>
<dbReference type="Proteomes" id="UP000689967">
    <property type="component" value="Unassembled WGS sequence"/>
</dbReference>
<dbReference type="PANTHER" id="PTHR11365">
    <property type="entry name" value="5-OXOPROLINASE RELATED"/>
    <property type="match status" value="1"/>
</dbReference>
<evidence type="ECO:0000313" key="5">
    <source>
        <dbReference type="Proteomes" id="UP000689967"/>
    </source>
</evidence>
<organism evidence="4 5">
    <name type="scientific">Falsiroseomonas oleicola</name>
    <dbReference type="NCBI Taxonomy" id="2801474"/>
    <lineage>
        <taxon>Bacteria</taxon>
        <taxon>Pseudomonadati</taxon>
        <taxon>Pseudomonadota</taxon>
        <taxon>Alphaproteobacteria</taxon>
        <taxon>Acetobacterales</taxon>
        <taxon>Roseomonadaceae</taxon>
        <taxon>Falsiroseomonas</taxon>
    </lineage>
</organism>
<feature type="domain" description="Hydantoinase/oxoprolinase N-terminal" evidence="2">
    <location>
        <begin position="2"/>
        <end position="176"/>
    </location>
</feature>
<comment type="caution">
    <text evidence="4">The sequence shown here is derived from an EMBL/GenBank/DDBJ whole genome shotgun (WGS) entry which is preliminary data.</text>
</comment>
<dbReference type="Pfam" id="PF19278">
    <property type="entry name" value="Hydant_A_C"/>
    <property type="match status" value="1"/>
</dbReference>
<dbReference type="PANTHER" id="PTHR11365:SF23">
    <property type="entry name" value="HYPOTHETICAL 5-OXOPROLINASE (EUROFUNG)-RELATED"/>
    <property type="match status" value="1"/>
</dbReference>
<proteinExistence type="predicted"/>
<dbReference type="InterPro" id="IPR002821">
    <property type="entry name" value="Hydantoinase_A"/>
</dbReference>
<name>A0ABS6H7E0_9PROT</name>
<evidence type="ECO:0000259" key="2">
    <source>
        <dbReference type="Pfam" id="PF05378"/>
    </source>
</evidence>
<evidence type="ECO:0000313" key="4">
    <source>
        <dbReference type="EMBL" id="MBU8543401.1"/>
    </source>
</evidence>
<dbReference type="Pfam" id="PF05378">
    <property type="entry name" value="Hydant_A_N"/>
    <property type="match status" value="1"/>
</dbReference>
<dbReference type="RefSeq" id="WP_216873665.1">
    <property type="nucleotide sequence ID" value="NZ_JAERQM010000001.1"/>
</dbReference>
<dbReference type="InterPro" id="IPR049517">
    <property type="entry name" value="ACX-like_C"/>
</dbReference>
<dbReference type="InterPro" id="IPR008040">
    <property type="entry name" value="Hydant_A_N"/>
</dbReference>
<reference evidence="4 5" key="1">
    <citation type="submission" date="2021-01" db="EMBL/GenBank/DDBJ databases">
        <title>Roseomonas sp. nov, a bacterium isolated from an oil production mixture in Yumen Oilfield.</title>
        <authorList>
            <person name="Wu D."/>
        </authorList>
    </citation>
    <scope>NUCLEOTIDE SEQUENCE [LARGE SCALE GENOMIC DNA]</scope>
    <source>
        <strain evidence="4 5">ROY-5-3</strain>
    </source>
</reference>
<dbReference type="Pfam" id="PF01968">
    <property type="entry name" value="Hydantoinase_A"/>
    <property type="match status" value="1"/>
</dbReference>
<dbReference type="InterPro" id="IPR045079">
    <property type="entry name" value="Oxoprolinase-like"/>
</dbReference>
<protein>
    <submittedName>
        <fullName evidence="4">Hydantoinase/oxoprolinase family protein</fullName>
    </submittedName>
</protein>
<feature type="domain" description="Acetophenone carboxylase-like C-terminal" evidence="3">
    <location>
        <begin position="504"/>
        <end position="671"/>
    </location>
</feature>
<evidence type="ECO:0000259" key="3">
    <source>
        <dbReference type="Pfam" id="PF19278"/>
    </source>
</evidence>
<sequence>MRIGIDVGGTFTDFVLSGAPGGLVFHKEPSTPADPSAAVESGLVAVVAKAGLAMGDVTLVVHGTTLGLNAIIQRRGGPIGLVTSPGNTDVLEVARCRMPNSVDFHLTKEAALVPRNLCFAIPARLMVDGTVLMRPEPADYDRVAGSLRAAGVATVAVMLLHSYLHPALEAEVARELAARLPGVAISASAQIWPESREYERALVAVLNGFIAPLMQGYFSRLESRLAARGLTAPISITTSNGGSVGLRSAGERPIETVLSGPASGVVAAAQAAAGTRFTQLITLDMGGTSSDIALTKAGEPEYTTRTTVGDFPLVMPVVNVSAIGAGGGSILWVDPQGVLKVGPRSAGAAPGPVCYGRGGTEPTVTDCYLAIGWIDPDAFLGGRMRLDRAAAEAALLPLAARLGFTGADAPARVAEAALAVATAAMATELAKGLAQRGEDASQFALMPFGGAGPTHANLLAEAARLPAVLVPPAPSTFCALGAILADVKRDFVRSLRLRLGAEGAMARLRAALSALSAEATNWLAGEGTMLAGHILSATTEMRYAGQSFELTVDWTAEAFDDPTPDMLAELFHRVHEGVYGFRDTASAVELTSLRVRVTGRMAPVELPAAPMLPSAAPPGTRRVFRAGSWRDVPVWRREALGFGAEVAGPAILEQEDSTLVLLPGWVLRADRQGNLEMLRAATSTP</sequence>
<gene>
    <name evidence="4" type="ORF">JJQ90_06765</name>
</gene>
<accession>A0ABS6H7E0</accession>
<evidence type="ECO:0000259" key="1">
    <source>
        <dbReference type="Pfam" id="PF01968"/>
    </source>
</evidence>
<feature type="domain" description="Hydantoinase A/oxoprolinase" evidence="1">
    <location>
        <begin position="200"/>
        <end position="489"/>
    </location>
</feature>